<accession>A0A0K9NGS1</accession>
<keyword evidence="7" id="KW-1185">Reference proteome</keyword>
<dbReference type="PANTHER" id="PTHR46159:SF12">
    <property type="entry name" value="PROTEIN TESMIN_TSO1-LIKE CXC 3-RELATED"/>
    <property type="match status" value="1"/>
</dbReference>
<feature type="region of interest" description="Disordered" evidence="4">
    <location>
        <begin position="1"/>
        <end position="26"/>
    </location>
</feature>
<evidence type="ECO:0000256" key="1">
    <source>
        <dbReference type="ARBA" id="ARBA00004123"/>
    </source>
</evidence>
<dbReference type="AlphaFoldDB" id="A0A0K9NGS1"/>
<dbReference type="SMART" id="SM01114">
    <property type="entry name" value="CXC"/>
    <property type="match status" value="2"/>
</dbReference>
<dbReference type="GO" id="GO:0003700">
    <property type="term" value="F:DNA-binding transcription factor activity"/>
    <property type="evidence" value="ECO:0007669"/>
    <property type="project" value="InterPro"/>
</dbReference>
<organism evidence="6 7">
    <name type="scientific">Zostera marina</name>
    <name type="common">Eelgrass</name>
    <dbReference type="NCBI Taxonomy" id="29655"/>
    <lineage>
        <taxon>Eukaryota</taxon>
        <taxon>Viridiplantae</taxon>
        <taxon>Streptophyta</taxon>
        <taxon>Embryophyta</taxon>
        <taxon>Tracheophyta</taxon>
        <taxon>Spermatophyta</taxon>
        <taxon>Magnoliopsida</taxon>
        <taxon>Liliopsida</taxon>
        <taxon>Zosteraceae</taxon>
        <taxon>Zostera</taxon>
    </lineage>
</organism>
<reference evidence="7" key="1">
    <citation type="journal article" date="2016" name="Nature">
        <title>The genome of the seagrass Zostera marina reveals angiosperm adaptation to the sea.</title>
        <authorList>
            <person name="Olsen J.L."/>
            <person name="Rouze P."/>
            <person name="Verhelst B."/>
            <person name="Lin Y.-C."/>
            <person name="Bayer T."/>
            <person name="Collen J."/>
            <person name="Dattolo E."/>
            <person name="De Paoli E."/>
            <person name="Dittami S."/>
            <person name="Maumus F."/>
            <person name="Michel G."/>
            <person name="Kersting A."/>
            <person name="Lauritano C."/>
            <person name="Lohaus R."/>
            <person name="Toepel M."/>
            <person name="Tonon T."/>
            <person name="Vanneste K."/>
            <person name="Amirebrahimi M."/>
            <person name="Brakel J."/>
            <person name="Bostroem C."/>
            <person name="Chovatia M."/>
            <person name="Grimwood J."/>
            <person name="Jenkins J.W."/>
            <person name="Jueterbock A."/>
            <person name="Mraz A."/>
            <person name="Stam W.T."/>
            <person name="Tice H."/>
            <person name="Bornberg-Bauer E."/>
            <person name="Green P.J."/>
            <person name="Pearson G.A."/>
            <person name="Procaccini G."/>
            <person name="Duarte C.M."/>
            <person name="Schmutz J."/>
            <person name="Reusch T.B.H."/>
            <person name="Van de Peer Y."/>
        </authorList>
    </citation>
    <scope>NUCLEOTIDE SEQUENCE [LARGE SCALE GENOMIC DNA]</scope>
    <source>
        <strain evidence="7">cv. Finnish</strain>
    </source>
</reference>
<evidence type="ECO:0000313" key="7">
    <source>
        <dbReference type="Proteomes" id="UP000036987"/>
    </source>
</evidence>
<feature type="region of interest" description="Disordered" evidence="4">
    <location>
        <begin position="769"/>
        <end position="788"/>
    </location>
</feature>
<dbReference type="InterPro" id="IPR033467">
    <property type="entry name" value="Tesmin/TSO1-like_CXC"/>
</dbReference>
<dbReference type="InterPro" id="IPR044522">
    <property type="entry name" value="TSO1-like"/>
</dbReference>
<feature type="compositionally biased region" description="Polar residues" evidence="4">
    <location>
        <begin position="328"/>
        <end position="346"/>
    </location>
</feature>
<comment type="subcellular location">
    <subcellularLocation>
        <location evidence="1">Nucleus</location>
    </subcellularLocation>
</comment>
<feature type="domain" description="CRC" evidence="5">
    <location>
        <begin position="468"/>
        <end position="593"/>
    </location>
</feature>
<protein>
    <submittedName>
        <fullName evidence="6">Tesmin/TSO1-like CXC domain-containing protein</fullName>
    </submittedName>
</protein>
<comment type="caution">
    <text evidence="6">The sequence shown here is derived from an EMBL/GenBank/DDBJ whole genome shotgun (WGS) entry which is preliminary data.</text>
</comment>
<feature type="region of interest" description="Disordered" evidence="4">
    <location>
        <begin position="443"/>
        <end position="469"/>
    </location>
</feature>
<feature type="region of interest" description="Disordered" evidence="4">
    <location>
        <begin position="656"/>
        <end position="675"/>
    </location>
</feature>
<evidence type="ECO:0000256" key="4">
    <source>
        <dbReference type="SAM" id="MobiDB-lite"/>
    </source>
</evidence>
<keyword evidence="3" id="KW-0539">Nucleus</keyword>
<feature type="region of interest" description="Disordered" evidence="4">
    <location>
        <begin position="321"/>
        <end position="347"/>
    </location>
</feature>
<dbReference type="PANTHER" id="PTHR46159">
    <property type="entry name" value="PROTEIN TESMIN/TSO1-LIKE CXC 2"/>
    <property type="match status" value="1"/>
</dbReference>
<feature type="compositionally biased region" description="Low complexity" evidence="4">
    <location>
        <begin position="772"/>
        <end position="781"/>
    </location>
</feature>
<proteinExistence type="inferred from homology"/>
<name>A0A0K9NGS1_ZOSMR</name>
<dbReference type="OMA" id="HFNTIAM"/>
<gene>
    <name evidence="6" type="ORF">ZOSMA_9G00620</name>
</gene>
<comment type="similarity">
    <text evidence="2">Belongs to the lin-54 family.</text>
</comment>
<dbReference type="STRING" id="29655.A0A0K9NGS1"/>
<dbReference type="Pfam" id="PF03638">
    <property type="entry name" value="TCR"/>
    <property type="match status" value="2"/>
</dbReference>
<dbReference type="OrthoDB" id="6283463at2759"/>
<evidence type="ECO:0000313" key="6">
    <source>
        <dbReference type="EMBL" id="KMZ55959.1"/>
    </source>
</evidence>
<sequence length="788" mass="86293">MDTPKRNGDGDCGKQQQSRTPMGSRVEDSPVFIYINNLSPMKPVKPVHIAQTIHSLSLPPVSSIFTTPHIATKESRFLTRSPLLSLPKPDFSDLCRSEITNTANLPDNPDSKLSQSLNETDINPTEECSTRPSTQPEPFHYDCGSPYHTNSPCHDINSDTKCVMGRTSSIDFAHEDLVEKIIDQSLPGFEIQSSDNDIGQPKEVQALDWETDTYVEEGDDLLFFNSSNLDASVGPFHSYIDHSSNVDLATSLSQSSNDNIPTTQEENSSLRYFHVNEKIDDKASENINNLFNDQGDIQQQRCMPRRCLTFDMAGVRRKSFGFREDSKTSSSLPHNSKQQTTSSTPGISRISLHLNSAKQTASSTPGIPRIGLHLNSVASIPLDRFVQDVLPSASQHSVNMSSSIISSGNMQNKLHNSMSAEKSQESDVQGLLIVQDCDTLPSDVGKSDDLSHSSPKNKKRRSETEGDSCRRCNCKKSKCLKLYCECFAAGVYCVEPCSCQGCLNKPEHKDTVLATRKQIESRNPLAFAPKVIRSSEPVLEIGEETNKTPASARHKRGCNCKKSSCLKKYCECYQGGAGCSISCRCEGCKNTFGRKDGTMPKGNLEADSKGGTEQQTHCSEVEKIDNHHNATVNCNQQPIYENLPITPFQSCRSSIQHPFTSKGKPPRSSLAIGGSSSTTSKAIVKFEGPSTSYFHLLADNEIPKNLLSDGSPSSGVKVISPSKRRISPPLIEGVGGRVSPSRKGCRKFTLKSKSISSFPSLTCDSTDEYNLTKSSSPSTSTAFNSQHL</sequence>
<dbReference type="EMBL" id="LFYR01002228">
    <property type="protein sequence ID" value="KMZ55959.1"/>
    <property type="molecule type" value="Genomic_DNA"/>
</dbReference>
<evidence type="ECO:0000259" key="5">
    <source>
        <dbReference type="PROSITE" id="PS51634"/>
    </source>
</evidence>
<evidence type="ECO:0000256" key="2">
    <source>
        <dbReference type="ARBA" id="ARBA00007267"/>
    </source>
</evidence>
<dbReference type="InterPro" id="IPR005172">
    <property type="entry name" value="CRC"/>
</dbReference>
<dbReference type="GO" id="GO:0005634">
    <property type="term" value="C:nucleus"/>
    <property type="evidence" value="ECO:0007669"/>
    <property type="project" value="UniProtKB-SubCell"/>
</dbReference>
<dbReference type="Proteomes" id="UP000036987">
    <property type="component" value="Unassembled WGS sequence"/>
</dbReference>
<dbReference type="PROSITE" id="PS51634">
    <property type="entry name" value="CRC"/>
    <property type="match status" value="1"/>
</dbReference>
<feature type="compositionally biased region" description="Basic and acidic residues" evidence="4">
    <location>
        <begin position="1"/>
        <end position="12"/>
    </location>
</feature>
<evidence type="ECO:0000256" key="3">
    <source>
        <dbReference type="ARBA" id="ARBA00023242"/>
    </source>
</evidence>